<dbReference type="Gene3D" id="3.40.50.2000">
    <property type="entry name" value="Glycogen Phosphorylase B"/>
    <property type="match status" value="2"/>
</dbReference>
<dbReference type="EMBL" id="CAFBMM010000032">
    <property type="protein sequence ID" value="CAB4906305.1"/>
    <property type="molecule type" value="Genomic_DNA"/>
</dbReference>
<protein>
    <submittedName>
        <fullName evidence="3">Unannotated protein</fullName>
    </submittedName>
</protein>
<dbReference type="GO" id="GO:0005992">
    <property type="term" value="P:trehalose biosynthetic process"/>
    <property type="evidence" value="ECO:0007669"/>
    <property type="project" value="InterPro"/>
</dbReference>
<dbReference type="GO" id="GO:0004805">
    <property type="term" value="F:trehalose-phosphatase activity"/>
    <property type="evidence" value="ECO:0007669"/>
    <property type="project" value="TreeGrafter"/>
</dbReference>
<evidence type="ECO:0000313" key="3">
    <source>
        <dbReference type="EMBL" id="CAB4992888.1"/>
    </source>
</evidence>
<dbReference type="GO" id="GO:0003825">
    <property type="term" value="F:alpha,alpha-trehalose-phosphate synthase (UDP-forming) activity"/>
    <property type="evidence" value="ECO:0007669"/>
    <property type="project" value="TreeGrafter"/>
</dbReference>
<dbReference type="InterPro" id="IPR001830">
    <property type="entry name" value="Glyco_trans_20"/>
</dbReference>
<gene>
    <name evidence="1" type="ORF">UFOPK2683_00193</name>
    <name evidence="2" type="ORF">UFOPK3605_00787</name>
    <name evidence="3" type="ORF">UFOPK3897_01835</name>
    <name evidence="4" type="ORF">UFOPK4121_01800</name>
</gene>
<dbReference type="AlphaFoldDB" id="A0A6J7NJY6"/>
<dbReference type="PANTHER" id="PTHR10788:SF106">
    <property type="entry name" value="BCDNA.GH08860"/>
    <property type="match status" value="1"/>
</dbReference>
<evidence type="ECO:0000313" key="1">
    <source>
        <dbReference type="EMBL" id="CAB4714478.1"/>
    </source>
</evidence>
<sequence>MTVIISNRGPYQFKKSNNGFIAQGGAGGIASSLGPLLTSGAAGDSATWIAAALTPDDRAATRAGQVKAPGIELDLLDLDEREYLLAYNLISNSTLWFIYHGIFDLARRPRFDHRFREAWEAYENINQAFANAAAEKANPDDVVLIQDYQLNLVPAMLRSARPDLRIAHFSHTPFCGPNSIRILPPDIARAICGSMASVPSGFHSARWARSYEASAREMLGSNANITDSFVAALGPDHDLLAATAQLPETAVGRADLKEQIGDRAMILRVDRIDPSKNILRGFSAYQRLLETHPEWRDRVVFVARLNASRQTLPEYIGYRNEVEQAISQLNDEWGTNDWSPIILDERDDFPTTAAAFADYDVLLVNPIKDGLNLVAKEGPLLNQRDGVLCLSPEAGAWDELGADALSVHPYDIEQVADSLNQALTMEPKERAKRAASLRTRAGARQPIDWLKDQLAAAK</sequence>
<reference evidence="3" key="1">
    <citation type="submission" date="2020-05" db="EMBL/GenBank/DDBJ databases">
        <authorList>
            <person name="Chiriac C."/>
            <person name="Salcher M."/>
            <person name="Ghai R."/>
            <person name="Kavagutti S V."/>
        </authorList>
    </citation>
    <scope>NUCLEOTIDE SEQUENCE</scope>
</reference>
<dbReference type="EMBL" id="CAFBOF010000102">
    <property type="protein sequence ID" value="CAB4992888.1"/>
    <property type="molecule type" value="Genomic_DNA"/>
</dbReference>
<proteinExistence type="predicted"/>
<accession>A0A6J7NJY6</accession>
<name>A0A6J7NJY6_9ZZZZ</name>
<dbReference type="PANTHER" id="PTHR10788">
    <property type="entry name" value="TREHALOSE-6-PHOSPHATE SYNTHASE"/>
    <property type="match status" value="1"/>
</dbReference>
<evidence type="ECO:0000313" key="4">
    <source>
        <dbReference type="EMBL" id="CAB5035007.1"/>
    </source>
</evidence>
<dbReference type="EMBL" id="CAEZYK010000006">
    <property type="protein sequence ID" value="CAB4714478.1"/>
    <property type="molecule type" value="Genomic_DNA"/>
</dbReference>
<dbReference type="SUPFAM" id="SSF53756">
    <property type="entry name" value="UDP-Glycosyltransferase/glycogen phosphorylase"/>
    <property type="match status" value="1"/>
</dbReference>
<dbReference type="Pfam" id="PF00982">
    <property type="entry name" value="Glyco_transf_20"/>
    <property type="match status" value="1"/>
</dbReference>
<evidence type="ECO:0000313" key="2">
    <source>
        <dbReference type="EMBL" id="CAB4906305.1"/>
    </source>
</evidence>
<dbReference type="EMBL" id="CAFBPQ010000132">
    <property type="protein sequence ID" value="CAB5035007.1"/>
    <property type="molecule type" value="Genomic_DNA"/>
</dbReference>
<dbReference type="GO" id="GO:0005829">
    <property type="term" value="C:cytosol"/>
    <property type="evidence" value="ECO:0007669"/>
    <property type="project" value="TreeGrafter"/>
</dbReference>
<organism evidence="3">
    <name type="scientific">freshwater metagenome</name>
    <dbReference type="NCBI Taxonomy" id="449393"/>
    <lineage>
        <taxon>unclassified sequences</taxon>
        <taxon>metagenomes</taxon>
        <taxon>ecological metagenomes</taxon>
    </lineage>
</organism>